<feature type="domain" description="Galactokinase N-terminal" evidence="13">
    <location>
        <begin position="14"/>
        <end position="62"/>
    </location>
</feature>
<dbReference type="InterPro" id="IPR006206">
    <property type="entry name" value="Mevalonate/galactokinase"/>
</dbReference>
<evidence type="ECO:0000313" key="14">
    <source>
        <dbReference type="EMBL" id="REG10568.1"/>
    </source>
</evidence>
<dbReference type="NCBIfam" id="TIGR00131">
    <property type="entry name" value="gal_kin"/>
    <property type="match status" value="1"/>
</dbReference>
<dbReference type="Gene3D" id="3.30.230.10">
    <property type="match status" value="1"/>
</dbReference>
<dbReference type="InterPro" id="IPR006204">
    <property type="entry name" value="GHMP_kinase_N_dom"/>
</dbReference>
<evidence type="ECO:0000259" key="13">
    <source>
        <dbReference type="Pfam" id="PF10509"/>
    </source>
</evidence>
<evidence type="ECO:0000256" key="2">
    <source>
        <dbReference type="ARBA" id="ARBA00022490"/>
    </source>
</evidence>
<dbReference type="Proteomes" id="UP000256388">
    <property type="component" value="Unassembled WGS sequence"/>
</dbReference>
<evidence type="ECO:0000313" key="15">
    <source>
        <dbReference type="Proteomes" id="UP000256388"/>
    </source>
</evidence>
<dbReference type="PRINTS" id="PR00473">
    <property type="entry name" value="GALCTOKINASE"/>
</dbReference>
<organism evidence="14 15">
    <name type="scientific">Pelolinea submarina</name>
    <dbReference type="NCBI Taxonomy" id="913107"/>
    <lineage>
        <taxon>Bacteria</taxon>
        <taxon>Bacillati</taxon>
        <taxon>Chloroflexota</taxon>
        <taxon>Anaerolineae</taxon>
        <taxon>Anaerolineales</taxon>
        <taxon>Anaerolineaceae</taxon>
        <taxon>Pelolinea</taxon>
    </lineage>
</organism>
<dbReference type="PROSITE" id="PS00627">
    <property type="entry name" value="GHMP_KINASES_ATP"/>
    <property type="match status" value="1"/>
</dbReference>
<dbReference type="PANTHER" id="PTHR10457">
    <property type="entry name" value="MEVALONATE KINASE/GALACTOKINASE"/>
    <property type="match status" value="1"/>
</dbReference>
<evidence type="ECO:0000256" key="6">
    <source>
        <dbReference type="ARBA" id="ARBA00022777"/>
    </source>
</evidence>
<dbReference type="GO" id="GO:0005829">
    <property type="term" value="C:cytosol"/>
    <property type="evidence" value="ECO:0007669"/>
    <property type="project" value="TreeGrafter"/>
</dbReference>
<evidence type="ECO:0000256" key="3">
    <source>
        <dbReference type="ARBA" id="ARBA00022679"/>
    </source>
</evidence>
<evidence type="ECO:0000259" key="12">
    <source>
        <dbReference type="Pfam" id="PF00288"/>
    </source>
</evidence>
<keyword evidence="5" id="KW-0547">Nucleotide-binding</keyword>
<dbReference type="InterPro" id="IPR000705">
    <property type="entry name" value="Galactokinase"/>
</dbReference>
<keyword evidence="6 14" id="KW-0418">Kinase</keyword>
<comment type="caution">
    <text evidence="14">The sequence shown here is derived from an EMBL/GenBank/DDBJ whole genome shotgun (WGS) entry which is preliminary data.</text>
</comment>
<keyword evidence="2" id="KW-0963">Cytoplasm</keyword>
<gene>
    <name evidence="14" type="ORF">DFR64_0427</name>
</gene>
<dbReference type="PIRSF" id="PIRSF000530">
    <property type="entry name" value="Galactokinase"/>
    <property type="match status" value="1"/>
</dbReference>
<dbReference type="InterPro" id="IPR020568">
    <property type="entry name" value="Ribosomal_Su5_D2-typ_SF"/>
</dbReference>
<comment type="similarity">
    <text evidence="1">Belongs to the GHMP kinase family. GalK subfamily.</text>
</comment>
<evidence type="ECO:0000256" key="8">
    <source>
        <dbReference type="ARBA" id="ARBA00022842"/>
    </source>
</evidence>
<dbReference type="SUPFAM" id="SSF54211">
    <property type="entry name" value="Ribosomal protein S5 domain 2-like"/>
    <property type="match status" value="1"/>
</dbReference>
<dbReference type="GO" id="GO:0006012">
    <property type="term" value="P:galactose metabolic process"/>
    <property type="evidence" value="ECO:0007669"/>
    <property type="project" value="UniProtKB-UniRule"/>
</dbReference>
<dbReference type="InterPro" id="IPR014721">
    <property type="entry name" value="Ribsml_uS5_D2-typ_fold_subgr"/>
</dbReference>
<feature type="domain" description="GHMP kinase N-terminal" evidence="12">
    <location>
        <begin position="97"/>
        <end position="184"/>
    </location>
</feature>
<dbReference type="InterPro" id="IPR006203">
    <property type="entry name" value="GHMP_knse_ATP-bd_CS"/>
</dbReference>
<dbReference type="GO" id="GO:0004335">
    <property type="term" value="F:galactokinase activity"/>
    <property type="evidence" value="ECO:0007669"/>
    <property type="project" value="UniProtKB-UniRule"/>
</dbReference>
<dbReference type="AlphaFoldDB" id="A0A347ZU69"/>
<dbReference type="InterPro" id="IPR019539">
    <property type="entry name" value="GalKase_N"/>
</dbReference>
<keyword evidence="3" id="KW-0808">Transferase</keyword>
<dbReference type="FunFam" id="3.30.230.10:FF:000017">
    <property type="entry name" value="Galactokinase"/>
    <property type="match status" value="1"/>
</dbReference>
<evidence type="ECO:0000256" key="7">
    <source>
        <dbReference type="ARBA" id="ARBA00022840"/>
    </source>
</evidence>
<evidence type="ECO:0000256" key="9">
    <source>
        <dbReference type="ARBA" id="ARBA00023144"/>
    </source>
</evidence>
<keyword evidence="4" id="KW-0479">Metal-binding</keyword>
<name>A0A347ZU69_9CHLR</name>
<keyword evidence="8" id="KW-0460">Magnesium</keyword>
<dbReference type="InterPro" id="IPR036554">
    <property type="entry name" value="GHMP_kinase_C_sf"/>
</dbReference>
<dbReference type="FunFam" id="3.30.70.890:FF:000001">
    <property type="entry name" value="Galactokinase"/>
    <property type="match status" value="1"/>
</dbReference>
<dbReference type="GO" id="GO:0005524">
    <property type="term" value="F:ATP binding"/>
    <property type="evidence" value="ECO:0007669"/>
    <property type="project" value="UniProtKB-UniRule"/>
</dbReference>
<keyword evidence="7" id="KW-0067">ATP-binding</keyword>
<keyword evidence="15" id="KW-1185">Reference proteome</keyword>
<dbReference type="RefSeq" id="WP_116223738.1">
    <property type="nucleotide sequence ID" value="NZ_AP018437.1"/>
</dbReference>
<dbReference type="EMBL" id="QUMS01000001">
    <property type="protein sequence ID" value="REG10568.1"/>
    <property type="molecule type" value="Genomic_DNA"/>
</dbReference>
<keyword evidence="10" id="KW-0119">Carbohydrate metabolism</keyword>
<dbReference type="OrthoDB" id="250531at2"/>
<dbReference type="Gene3D" id="3.30.70.890">
    <property type="entry name" value="GHMP kinase, C-terminal domain"/>
    <property type="match status" value="1"/>
</dbReference>
<evidence type="ECO:0000256" key="1">
    <source>
        <dbReference type="ARBA" id="ARBA00006566"/>
    </source>
</evidence>
<proteinExistence type="inferred from homology"/>
<dbReference type="Pfam" id="PF10509">
    <property type="entry name" value="GalKase_gal_bdg"/>
    <property type="match status" value="1"/>
</dbReference>
<reference evidence="14 15" key="1">
    <citation type="submission" date="2018-08" db="EMBL/GenBank/DDBJ databases">
        <title>Genomic Encyclopedia of Type Strains, Phase IV (KMG-IV): sequencing the most valuable type-strain genomes for metagenomic binning, comparative biology and taxonomic classification.</title>
        <authorList>
            <person name="Goeker M."/>
        </authorList>
    </citation>
    <scope>NUCLEOTIDE SEQUENCE [LARGE SCALE GENOMIC DNA]</scope>
    <source>
        <strain evidence="14 15">DSM 23923</strain>
    </source>
</reference>
<dbReference type="PANTHER" id="PTHR10457:SF7">
    <property type="entry name" value="GALACTOKINASE-RELATED"/>
    <property type="match status" value="1"/>
</dbReference>
<evidence type="ECO:0000256" key="10">
    <source>
        <dbReference type="ARBA" id="ARBA00023277"/>
    </source>
</evidence>
<protein>
    <recommendedName>
        <fullName evidence="11">Galactokinase</fullName>
        <ecNumber evidence="11">2.7.1.6</ecNumber>
    </recommendedName>
</protein>
<dbReference type="Pfam" id="PF00288">
    <property type="entry name" value="GHMP_kinases_N"/>
    <property type="match status" value="1"/>
</dbReference>
<accession>A0A347ZU69</accession>
<dbReference type="PRINTS" id="PR00959">
    <property type="entry name" value="MEVGALKINASE"/>
</dbReference>
<evidence type="ECO:0000256" key="5">
    <source>
        <dbReference type="ARBA" id="ARBA00022741"/>
    </source>
</evidence>
<dbReference type="EC" id="2.7.1.6" evidence="11"/>
<dbReference type="SUPFAM" id="SSF55060">
    <property type="entry name" value="GHMP Kinase, C-terminal domain"/>
    <property type="match status" value="1"/>
</dbReference>
<sequence length="391" mass="42777">MISDDQRKALIEEKFLFLYGSKPSVWVQAPGRVDLMGSHTDYNLGFVLIQAINHNTWIAARPRGDSIVRIASLNRDGIAEFDLSHIEHAKDVTWSDYVRGVADVLQKENYVLKGFDGLVHSTIPFGSGLSSSAALEVATTEVFESLADWQIDPLQKALLSQRAENEFVGMTCGVMDQYSSAMGKAGCVLLLDCRTNTSEIIPVAPGLQVMICDTRAERNLTGSEYPERRAQCEEGVRILSGFYPEVHSLRDATLEMLTAQQADIDPVVFKRCYFVIEENQRVLDLAAALASGDHQKAGRLAVESFQGARDLFEIVTKEMIMMFDAIMGAPGAFGTRGAGGGFGGCLVAFVRSDCIDSFTEYVKQQYTRNAGIQAEVYPVQSASGASVLAIE</sequence>
<evidence type="ECO:0000256" key="4">
    <source>
        <dbReference type="ARBA" id="ARBA00022723"/>
    </source>
</evidence>
<dbReference type="GO" id="GO:0046872">
    <property type="term" value="F:metal ion binding"/>
    <property type="evidence" value="ECO:0007669"/>
    <property type="project" value="UniProtKB-KW"/>
</dbReference>
<evidence type="ECO:0000256" key="11">
    <source>
        <dbReference type="NCBIfam" id="TIGR00131"/>
    </source>
</evidence>
<keyword evidence="9" id="KW-0299">Galactose metabolism</keyword>